<proteinExistence type="predicted"/>
<evidence type="ECO:0000313" key="3">
    <source>
        <dbReference type="Proteomes" id="UP000483820"/>
    </source>
</evidence>
<feature type="domain" description="F-box" evidence="1">
    <location>
        <begin position="4"/>
        <end position="51"/>
    </location>
</feature>
<dbReference type="RefSeq" id="XP_003097973.2">
    <property type="nucleotide sequence ID" value="XM_003097925.2"/>
</dbReference>
<reference evidence="2 3" key="1">
    <citation type="submission" date="2019-12" db="EMBL/GenBank/DDBJ databases">
        <title>Chromosome-level assembly of the Caenorhabditis remanei genome.</title>
        <authorList>
            <person name="Teterina A.A."/>
            <person name="Willis J.H."/>
            <person name="Phillips P.C."/>
        </authorList>
    </citation>
    <scope>NUCLEOTIDE SEQUENCE [LARGE SCALE GENOMIC DNA]</scope>
    <source>
        <strain evidence="2 3">PX506</strain>
        <tissue evidence="2">Whole organism</tissue>
    </source>
</reference>
<accession>A0A6A5GJ51</accession>
<protein>
    <recommendedName>
        <fullName evidence="1">F-box domain-containing protein</fullName>
    </recommendedName>
</protein>
<gene>
    <name evidence="2" type="ORF">GCK72_021105</name>
</gene>
<name>A0A6A5GJ51_CAERE</name>
<dbReference type="Proteomes" id="UP000483820">
    <property type="component" value="Chromosome V"/>
</dbReference>
<evidence type="ECO:0000313" key="2">
    <source>
        <dbReference type="EMBL" id="KAF1754542.1"/>
    </source>
</evidence>
<dbReference type="AlphaFoldDB" id="A0A6A5GJ51"/>
<dbReference type="EMBL" id="WUAV01000005">
    <property type="protein sequence ID" value="KAF1754542.1"/>
    <property type="molecule type" value="Genomic_DNA"/>
</dbReference>
<dbReference type="Pfam" id="PF00646">
    <property type="entry name" value="F-box"/>
    <property type="match status" value="1"/>
</dbReference>
<organism evidence="2 3">
    <name type="scientific">Caenorhabditis remanei</name>
    <name type="common">Caenorhabditis vulgaris</name>
    <dbReference type="NCBI Taxonomy" id="31234"/>
    <lineage>
        <taxon>Eukaryota</taxon>
        <taxon>Metazoa</taxon>
        <taxon>Ecdysozoa</taxon>
        <taxon>Nematoda</taxon>
        <taxon>Chromadorea</taxon>
        <taxon>Rhabditida</taxon>
        <taxon>Rhabditina</taxon>
        <taxon>Rhabditomorpha</taxon>
        <taxon>Rhabditoidea</taxon>
        <taxon>Rhabditidae</taxon>
        <taxon>Peloderinae</taxon>
        <taxon>Caenorhabditis</taxon>
    </lineage>
</organism>
<dbReference type="PROSITE" id="PS50181">
    <property type="entry name" value="FBOX"/>
    <property type="match status" value="1"/>
</dbReference>
<comment type="caution">
    <text evidence="2">The sequence shown here is derived from an EMBL/GenBank/DDBJ whole genome shotgun (WGS) entry which is preliminary data.</text>
</comment>
<sequence>MTTPFPLLHLPYLVLMPIMEQMEFMERIALSVLSKRARMYVKLLKMKYMMSISWFPGSPLPIDYAFSIMDVMHCKSINQFIVAEISEHDSIPIVAKLPKIDEVVVGHIWPDVTSYEAYFQKERQLLRF</sequence>
<evidence type="ECO:0000259" key="1">
    <source>
        <dbReference type="PROSITE" id="PS50181"/>
    </source>
</evidence>
<dbReference type="KEGG" id="crq:GCK72_021105"/>
<dbReference type="GeneID" id="9827181"/>
<dbReference type="InterPro" id="IPR001810">
    <property type="entry name" value="F-box_dom"/>
</dbReference>
<dbReference type="CTD" id="9827181"/>